<keyword evidence="2" id="KW-1185">Reference proteome</keyword>
<gene>
    <name evidence="1" type="ORF">Vau01_012970</name>
</gene>
<dbReference type="RefSeq" id="WP_203988270.1">
    <property type="nucleotide sequence ID" value="NZ_BOPG01000009.1"/>
</dbReference>
<evidence type="ECO:0000313" key="1">
    <source>
        <dbReference type="EMBL" id="GIJ53781.1"/>
    </source>
</evidence>
<comment type="caution">
    <text evidence="1">The sequence shown here is derived from an EMBL/GenBank/DDBJ whole genome shotgun (WGS) entry which is preliminary data.</text>
</comment>
<accession>A0A8J3Z224</accession>
<proteinExistence type="predicted"/>
<reference evidence="1" key="1">
    <citation type="submission" date="2021-01" db="EMBL/GenBank/DDBJ databases">
        <title>Whole genome shotgun sequence of Virgisporangium aurantiacum NBRC 16421.</title>
        <authorList>
            <person name="Komaki H."/>
            <person name="Tamura T."/>
        </authorList>
    </citation>
    <scope>NUCLEOTIDE SEQUENCE</scope>
    <source>
        <strain evidence="1">NBRC 16421</strain>
    </source>
</reference>
<dbReference type="Proteomes" id="UP000612585">
    <property type="component" value="Unassembled WGS sequence"/>
</dbReference>
<dbReference type="InterPro" id="IPR021373">
    <property type="entry name" value="DUF2993"/>
</dbReference>
<dbReference type="Pfam" id="PF11209">
    <property type="entry name" value="LmeA"/>
    <property type="match status" value="1"/>
</dbReference>
<protein>
    <recommendedName>
        <fullName evidence="3">DUF2993 domain-containing protein</fullName>
    </recommendedName>
</protein>
<sequence length="253" mass="26709">MGRGRKIGIALLVMLVLLLGLVIVADRVGAGVAEDKLAEQAAIELKNNGATTASEPKVEIGGFPFLTQVLGGNYERITITADKPQSDDIKLETMTIVATDVKAAASDLLNGRGPVTASKISGTATMSWDTVRSLITLANLPVPFDPAQLEVKVTNNNVELRLPIALAGYNTKLVAKGTITVAEGKVNLKLSDIQAEGVELPRAAQSLLNTIKNRLTATIRTPKMPYTLTIQNIETDANGVRVTATAANVELVS</sequence>
<evidence type="ECO:0008006" key="3">
    <source>
        <dbReference type="Google" id="ProtNLM"/>
    </source>
</evidence>
<name>A0A8J3Z224_9ACTN</name>
<organism evidence="1 2">
    <name type="scientific">Virgisporangium aurantiacum</name>
    <dbReference type="NCBI Taxonomy" id="175570"/>
    <lineage>
        <taxon>Bacteria</taxon>
        <taxon>Bacillati</taxon>
        <taxon>Actinomycetota</taxon>
        <taxon>Actinomycetes</taxon>
        <taxon>Micromonosporales</taxon>
        <taxon>Micromonosporaceae</taxon>
        <taxon>Virgisporangium</taxon>
    </lineage>
</organism>
<dbReference type="AlphaFoldDB" id="A0A8J3Z224"/>
<evidence type="ECO:0000313" key="2">
    <source>
        <dbReference type="Proteomes" id="UP000612585"/>
    </source>
</evidence>
<dbReference type="EMBL" id="BOPG01000009">
    <property type="protein sequence ID" value="GIJ53781.1"/>
    <property type="molecule type" value="Genomic_DNA"/>
</dbReference>